<name>A0A8H6LTU4_9AGAR</name>
<protein>
    <recommendedName>
        <fullName evidence="4">AB hydrolase-1 domain-containing protein</fullName>
    </recommendedName>
</protein>
<gene>
    <name evidence="2" type="ORF">DFP72DRAFT_1105911</name>
</gene>
<keyword evidence="3" id="KW-1185">Reference proteome</keyword>
<dbReference type="Gene3D" id="3.40.50.1820">
    <property type="entry name" value="alpha/beta hydrolase"/>
    <property type="match status" value="1"/>
</dbReference>
<evidence type="ECO:0000313" key="3">
    <source>
        <dbReference type="Proteomes" id="UP000521943"/>
    </source>
</evidence>
<organism evidence="2 3">
    <name type="scientific">Ephemerocybe angulata</name>
    <dbReference type="NCBI Taxonomy" id="980116"/>
    <lineage>
        <taxon>Eukaryota</taxon>
        <taxon>Fungi</taxon>
        <taxon>Dikarya</taxon>
        <taxon>Basidiomycota</taxon>
        <taxon>Agaricomycotina</taxon>
        <taxon>Agaricomycetes</taxon>
        <taxon>Agaricomycetidae</taxon>
        <taxon>Agaricales</taxon>
        <taxon>Agaricineae</taxon>
        <taxon>Psathyrellaceae</taxon>
        <taxon>Ephemerocybe</taxon>
    </lineage>
</organism>
<comment type="caution">
    <text evidence="2">The sequence shown here is derived from an EMBL/GenBank/DDBJ whole genome shotgun (WGS) entry which is preliminary data.</text>
</comment>
<feature type="chain" id="PRO_5034401400" description="AB hydrolase-1 domain-containing protein" evidence="1">
    <location>
        <begin position="23"/>
        <end position="335"/>
    </location>
</feature>
<proteinExistence type="predicted"/>
<feature type="signal peptide" evidence="1">
    <location>
        <begin position="1"/>
        <end position="22"/>
    </location>
</feature>
<evidence type="ECO:0008006" key="4">
    <source>
        <dbReference type="Google" id="ProtNLM"/>
    </source>
</evidence>
<accession>A0A8H6LTU4</accession>
<dbReference type="SUPFAM" id="SSF53474">
    <property type="entry name" value="alpha/beta-Hydrolases"/>
    <property type="match status" value="1"/>
</dbReference>
<dbReference type="Proteomes" id="UP000521943">
    <property type="component" value="Unassembled WGS sequence"/>
</dbReference>
<evidence type="ECO:0000256" key="1">
    <source>
        <dbReference type="SAM" id="SignalP"/>
    </source>
</evidence>
<evidence type="ECO:0000313" key="2">
    <source>
        <dbReference type="EMBL" id="KAF6742460.1"/>
    </source>
</evidence>
<sequence>MSSPLKTTLILFLSFLTSLTVARSNCVETLLPVSIAANNTEIKLAAPRNQQELTDLITRISSQTSNVTSEVQTGKTLDAANTVELAIHGFGFDHSYWNFGGTGSKYNYVEAAPPRWACHLNLRQACAACEVPSHWKARRKHFNRVVGVGHSYGSVTLFGLVEKYGNVLDAMVLTAFAPLGGFAFSAFAAVGWTIASVGDPKRFGSLPSSYMISEGLSNDQHSFFRYGNYEPAVLRSAFNAREASTLGEVLSAGGGPALNYTNPLLIVTGDKDYPNCGGNCYQKFSGVNLVEASKVVFPAVTKFATYIPAETGHGNNLHLSAPEAYGKIQDWIRQL</sequence>
<keyword evidence="1" id="KW-0732">Signal</keyword>
<dbReference type="InterPro" id="IPR029058">
    <property type="entry name" value="AB_hydrolase_fold"/>
</dbReference>
<dbReference type="EMBL" id="JACGCI010000183">
    <property type="protein sequence ID" value="KAF6742460.1"/>
    <property type="molecule type" value="Genomic_DNA"/>
</dbReference>
<dbReference type="OrthoDB" id="2825829at2759"/>
<reference evidence="2 3" key="1">
    <citation type="submission" date="2020-07" db="EMBL/GenBank/DDBJ databases">
        <title>Comparative genomics of pyrophilous fungi reveals a link between fire events and developmental genes.</title>
        <authorList>
            <consortium name="DOE Joint Genome Institute"/>
            <person name="Steindorff A.S."/>
            <person name="Carver A."/>
            <person name="Calhoun S."/>
            <person name="Stillman K."/>
            <person name="Liu H."/>
            <person name="Lipzen A."/>
            <person name="Pangilinan J."/>
            <person name="Labutti K."/>
            <person name="Bruns T.D."/>
            <person name="Grigoriev I.V."/>
        </authorList>
    </citation>
    <scope>NUCLEOTIDE SEQUENCE [LARGE SCALE GENOMIC DNA]</scope>
    <source>
        <strain evidence="2 3">CBS 144469</strain>
    </source>
</reference>
<dbReference type="AlphaFoldDB" id="A0A8H6LTU4"/>